<keyword evidence="5 10" id="KW-0256">Endoplasmic reticulum</keyword>
<evidence type="ECO:0000313" key="12">
    <source>
        <dbReference type="Proteomes" id="UP000283841"/>
    </source>
</evidence>
<dbReference type="GO" id="GO:0034203">
    <property type="term" value="P:glycolipid translocation"/>
    <property type="evidence" value="ECO:0007669"/>
    <property type="project" value="TreeGrafter"/>
</dbReference>
<keyword evidence="6 10" id="KW-1133">Transmembrane helix</keyword>
<feature type="transmembrane region" description="Helical" evidence="10">
    <location>
        <begin position="368"/>
        <end position="391"/>
    </location>
</feature>
<dbReference type="GO" id="GO:0005789">
    <property type="term" value="C:endoplasmic reticulum membrane"/>
    <property type="evidence" value="ECO:0007669"/>
    <property type="project" value="UniProtKB-SubCell"/>
</dbReference>
<gene>
    <name evidence="11" type="ORF">C8Q69DRAFT_511104</name>
</gene>
<feature type="transmembrane region" description="Helical" evidence="10">
    <location>
        <begin position="529"/>
        <end position="549"/>
    </location>
</feature>
<evidence type="ECO:0000256" key="4">
    <source>
        <dbReference type="ARBA" id="ARBA00022692"/>
    </source>
</evidence>
<feature type="transmembrane region" description="Helical" evidence="10">
    <location>
        <begin position="12"/>
        <end position="29"/>
    </location>
</feature>
<evidence type="ECO:0000256" key="3">
    <source>
        <dbReference type="ARBA" id="ARBA00010288"/>
    </source>
</evidence>
<dbReference type="InterPro" id="IPR007594">
    <property type="entry name" value="RFT1"/>
</dbReference>
<dbReference type="GeneID" id="39602523"/>
<keyword evidence="4 10" id="KW-0812">Transmembrane</keyword>
<comment type="pathway">
    <text evidence="2">Protein modification; protein glycosylation.</text>
</comment>
<dbReference type="PANTHER" id="PTHR13117">
    <property type="entry name" value="ENDOPLASMIC RETICULUM MULTISPAN TRANSMEMBRANE PROTEIN-RELATED"/>
    <property type="match status" value="1"/>
</dbReference>
<evidence type="ECO:0000256" key="1">
    <source>
        <dbReference type="ARBA" id="ARBA00004477"/>
    </source>
</evidence>
<dbReference type="STRING" id="264951.A0A443HHV5"/>
<dbReference type="PANTHER" id="PTHR13117:SF5">
    <property type="entry name" value="PROTEIN RFT1 HOMOLOG"/>
    <property type="match status" value="1"/>
</dbReference>
<evidence type="ECO:0000256" key="7">
    <source>
        <dbReference type="ARBA" id="ARBA00023136"/>
    </source>
</evidence>
<evidence type="ECO:0000256" key="2">
    <source>
        <dbReference type="ARBA" id="ARBA00004922"/>
    </source>
</evidence>
<dbReference type="AlphaFoldDB" id="A0A443HHV5"/>
<feature type="transmembrane region" description="Helical" evidence="10">
    <location>
        <begin position="403"/>
        <end position="426"/>
    </location>
</feature>
<keyword evidence="7 10" id="KW-0472">Membrane</keyword>
<evidence type="ECO:0000313" key="11">
    <source>
        <dbReference type="EMBL" id="RWQ91356.1"/>
    </source>
</evidence>
<dbReference type="VEuPathDB" id="FungiDB:C8Q69DRAFT_511104"/>
<feature type="transmembrane region" description="Helical" evidence="10">
    <location>
        <begin position="224"/>
        <end position="243"/>
    </location>
</feature>
<comment type="subcellular location">
    <subcellularLocation>
        <location evidence="1 10">Endoplasmic reticulum membrane</location>
        <topology evidence="1 10">Multi-pass membrane protein</topology>
    </subcellularLocation>
</comment>
<dbReference type="GO" id="GO:0006488">
    <property type="term" value="P:dolichol-linked oligosaccharide biosynthetic process"/>
    <property type="evidence" value="ECO:0007669"/>
    <property type="project" value="InterPro"/>
</dbReference>
<feature type="transmembrane region" description="Helical" evidence="10">
    <location>
        <begin position="119"/>
        <end position="139"/>
    </location>
</feature>
<dbReference type="Proteomes" id="UP000283841">
    <property type="component" value="Unassembled WGS sequence"/>
</dbReference>
<sequence length="571" mass="62422">MASKRRSIDGILASSASGTSLLVLIQIFSKGVTFAANQVLLRNISPTTLGISMHLDLYSVTALYFSRESIRIAIQRQPPDDLTTKEAVSVSDNGQASELKHQARDADAALASKNRASQVIVNMSYVCLGLGFPLVYLLATSYLHVAQNEVTECPFFGESLLIMGLASLLELATEPFFAVVQQRMLYRTRALVEMIAAIIKSLLTCAVAVWASHVGREVGVLPMALGYLGYSLALMSSYLVTMLPVSRQENFSFCLVPVDSSDGTHYLASRFSQPLVSLGASAFFQSVVKHILTQGDSMILAAMSSLEDQGVYTFASNYGGLIARIIFQPVEDSSRNLFSKLLAFGNNSKPDPEALAAAKAHLIDIIHVYWILTILAFVLGPTFLPLILHLLTGSRWASPKVDSLLSVYCYYIAFLAFNGITEAFVSSAADSRELRRQTIWMSFFSACFAAAAFFFLNVGGLGANGLVWTNIVNMSLRITWSYFFIKSYFGRHGISLNLSEISLGYHTYGAAMVMLSVMHAAQYRQGTGLSGLIKAIGSGIVFTAVIFYLERNFIIKKYMAIRGMRSLQGSN</sequence>
<dbReference type="Pfam" id="PF04506">
    <property type="entry name" value="Rft-1"/>
    <property type="match status" value="1"/>
</dbReference>
<evidence type="ECO:0000256" key="5">
    <source>
        <dbReference type="ARBA" id="ARBA00022824"/>
    </source>
</evidence>
<keyword evidence="12" id="KW-1185">Reference proteome</keyword>
<organism evidence="11 12">
    <name type="scientific">Byssochlamys spectabilis</name>
    <name type="common">Paecilomyces variotii</name>
    <dbReference type="NCBI Taxonomy" id="264951"/>
    <lineage>
        <taxon>Eukaryota</taxon>
        <taxon>Fungi</taxon>
        <taxon>Dikarya</taxon>
        <taxon>Ascomycota</taxon>
        <taxon>Pezizomycotina</taxon>
        <taxon>Eurotiomycetes</taxon>
        <taxon>Eurotiomycetidae</taxon>
        <taxon>Eurotiales</taxon>
        <taxon>Thermoascaceae</taxon>
        <taxon>Paecilomyces</taxon>
    </lineage>
</organism>
<dbReference type="RefSeq" id="XP_028481001.1">
    <property type="nucleotide sequence ID" value="XM_028633246.1"/>
</dbReference>
<accession>A0A443HHV5</accession>
<feature type="transmembrane region" description="Helical" evidence="10">
    <location>
        <begin position="505"/>
        <end position="523"/>
    </location>
</feature>
<feature type="transmembrane region" description="Helical" evidence="10">
    <location>
        <begin position="191"/>
        <end position="212"/>
    </location>
</feature>
<name>A0A443HHV5_BYSSP</name>
<evidence type="ECO:0000256" key="6">
    <source>
        <dbReference type="ARBA" id="ARBA00022989"/>
    </source>
</evidence>
<feature type="transmembrane region" description="Helical" evidence="10">
    <location>
        <begin position="465"/>
        <end position="485"/>
    </location>
</feature>
<keyword evidence="10" id="KW-0813">Transport</keyword>
<dbReference type="EMBL" id="RCNU01000022">
    <property type="protein sequence ID" value="RWQ91356.1"/>
    <property type="molecule type" value="Genomic_DNA"/>
</dbReference>
<evidence type="ECO:0000256" key="9">
    <source>
        <dbReference type="ARBA" id="ARBA00045912"/>
    </source>
</evidence>
<comment type="function">
    <text evidence="9 10">Intramembrane glycolipid transporter that operates in the biosynthetic pathway of dolichol-linked oligosaccharides, the glycan precursors employed in protein asparagine (N)-glycosylation. The sequential addition of sugars to dolichol pyrophosphate produces dolichol-linked oligosaccharides containing fourteen sugars, including two GlcNAcs, nine mannoses and three glucoses. Once assembled, the oligosaccharide is transferred from the lipid to nascent proteins by oligosaccharyltransferases. The assembly of dolichol-linked oligosaccharides begins on the cytosolic side of the endoplasmic reticulum membrane and finishes in its lumen. RFT1 could mediate the translocation of the cytosolically oriented intermediate DolPP-GlcNAc2Man5, produced by ALG11, into the ER lumen where dolichol-linked oligosaccharides assembly continues. However, the intramembrane lipid transporter activity could not be confirmed in vitro.</text>
</comment>
<feature type="transmembrane region" description="Helical" evidence="10">
    <location>
        <begin position="438"/>
        <end position="459"/>
    </location>
</feature>
<comment type="similarity">
    <text evidence="3 10">Belongs to the RFT1 family.</text>
</comment>
<reference evidence="11 12" key="1">
    <citation type="journal article" date="2018" name="Front. Microbiol.">
        <title>Genomic and genetic insights into a cosmopolitan fungus, Paecilomyces variotii (Eurotiales).</title>
        <authorList>
            <person name="Urquhart A.S."/>
            <person name="Mondo S.J."/>
            <person name="Makela M.R."/>
            <person name="Hane J.K."/>
            <person name="Wiebenga A."/>
            <person name="He G."/>
            <person name="Mihaltcheva S."/>
            <person name="Pangilinan J."/>
            <person name="Lipzen A."/>
            <person name="Barry K."/>
            <person name="de Vries R.P."/>
            <person name="Grigoriev I.V."/>
            <person name="Idnurm A."/>
        </authorList>
    </citation>
    <scope>NUCLEOTIDE SEQUENCE [LARGE SCALE GENOMIC DNA]</scope>
    <source>
        <strain evidence="11 12">CBS 101075</strain>
    </source>
</reference>
<proteinExistence type="inferred from homology"/>
<evidence type="ECO:0000256" key="8">
    <source>
        <dbReference type="ARBA" id="ARBA00044793"/>
    </source>
</evidence>
<feature type="transmembrane region" description="Helical" evidence="10">
    <location>
        <begin position="159"/>
        <end position="179"/>
    </location>
</feature>
<evidence type="ECO:0000256" key="10">
    <source>
        <dbReference type="RuleBase" id="RU365067"/>
    </source>
</evidence>
<comment type="caution">
    <text evidence="11">The sequence shown here is derived from an EMBL/GenBank/DDBJ whole genome shotgun (WGS) entry which is preliminary data.</text>
</comment>
<feature type="transmembrane region" description="Helical" evidence="10">
    <location>
        <begin position="49"/>
        <end position="66"/>
    </location>
</feature>
<protein>
    <recommendedName>
        <fullName evidence="8 10">Man(5)GlcNAc(2)-PP-dolichol translocation protein RFT1</fullName>
    </recommendedName>
</protein>